<feature type="domain" description="DNA polymerase III alpha subunit finger" evidence="7">
    <location>
        <begin position="515"/>
        <end position="672"/>
    </location>
</feature>
<dbReference type="Pfam" id="PF07733">
    <property type="entry name" value="DNA_pol3_alpha"/>
    <property type="match status" value="1"/>
</dbReference>
<dbReference type="NCBIfam" id="TIGR00594">
    <property type="entry name" value="polc"/>
    <property type="match status" value="1"/>
</dbReference>
<dbReference type="InterPro" id="IPR004013">
    <property type="entry name" value="PHP_dom"/>
</dbReference>
<evidence type="ECO:0000256" key="4">
    <source>
        <dbReference type="ARBA" id="ARBA00022932"/>
    </source>
</evidence>
<reference evidence="8" key="2">
    <citation type="journal article" date="2021" name="PeerJ">
        <title>Extensive microbial diversity within the chicken gut microbiome revealed by metagenomics and culture.</title>
        <authorList>
            <person name="Gilroy R."/>
            <person name="Ravi A."/>
            <person name="Getino M."/>
            <person name="Pursley I."/>
            <person name="Horton D.L."/>
            <person name="Alikhan N.F."/>
            <person name="Baker D."/>
            <person name="Gharbi K."/>
            <person name="Hall N."/>
            <person name="Watson M."/>
            <person name="Adriaenssens E.M."/>
            <person name="Foster-Nyarko E."/>
            <person name="Jarju S."/>
            <person name="Secka A."/>
            <person name="Antonio M."/>
            <person name="Oren A."/>
            <person name="Chaudhuri R.R."/>
            <person name="La Ragione R."/>
            <person name="Hildebrand F."/>
            <person name="Pallen M.J."/>
        </authorList>
    </citation>
    <scope>NUCLEOTIDE SEQUENCE</scope>
    <source>
        <strain evidence="8">ChiW17-6978</strain>
    </source>
</reference>
<protein>
    <submittedName>
        <fullName evidence="8">DNA polymerase III subunit alpha</fullName>
    </submittedName>
</protein>
<evidence type="ECO:0000313" key="8">
    <source>
        <dbReference type="EMBL" id="HIT50256.1"/>
    </source>
</evidence>
<proteinExistence type="predicted"/>
<name>A0A9D1GSQ0_9MOLU</name>
<dbReference type="Gene3D" id="1.10.10.1600">
    <property type="entry name" value="Bacterial DNA polymerase III alpha subunit, thumb domain"/>
    <property type="match status" value="1"/>
</dbReference>
<dbReference type="AlphaFoldDB" id="A0A9D1GSQ0"/>
<dbReference type="EMBL" id="DVLF01000138">
    <property type="protein sequence ID" value="HIT50256.1"/>
    <property type="molecule type" value="Genomic_DNA"/>
</dbReference>
<keyword evidence="4" id="KW-0239">DNA-directed DNA polymerase</keyword>
<dbReference type="PANTHER" id="PTHR32294:SF0">
    <property type="entry name" value="DNA POLYMERASE III SUBUNIT ALPHA"/>
    <property type="match status" value="1"/>
</dbReference>
<dbReference type="CDD" id="cd07431">
    <property type="entry name" value="PHP_PolIIIA"/>
    <property type="match status" value="1"/>
</dbReference>
<dbReference type="Pfam" id="PF02811">
    <property type="entry name" value="PHP"/>
    <property type="match status" value="1"/>
</dbReference>
<evidence type="ECO:0000256" key="2">
    <source>
        <dbReference type="ARBA" id="ARBA00022695"/>
    </source>
</evidence>
<evidence type="ECO:0000256" key="3">
    <source>
        <dbReference type="ARBA" id="ARBA00022705"/>
    </source>
</evidence>
<dbReference type="InterPro" id="IPR004805">
    <property type="entry name" value="DnaE2/DnaE/PolC"/>
</dbReference>
<sequence length="795" mass="92492">MKGFLYGQTEYNLLRNTIHLNDYIQTAKKHSFSFLSLTDRHLYGCYKFYRFCKQEKIKPIIGLEIEYMDDDAQSSFVLVYATDDEGYKELVKISTELEEKMNRIQDLAFLNSFSFDHLALILVYNNSYVQRLFLRREYERVLEKLQTFLSYPRFYVGYSTTNRLDLLEDNIKIQEFCRKAQIKMLPLHQCCYLKQEDRIVYETLRKIGGEEIVLKEEENYAFDPDPVSTRELESFVCSVDYHLFEEKISLPKYPNTKGVSSFAFLEALCLKGLDKRLKGQVSERYRHRLNYELSVIRQMGFEDYFLIVWDFILYAKKKKILVGPGRGSAVGSLVAYCLGITEIDPLLYDLLFERFLNPERISMPDIDTDFPDDCRDDVIRYVQQLYGAKHVCMISAYNTFLAKSSIRDLGRVLKIDNDRIEELIKLVISEKDYDVLLEQFKEREDIYRFLYIVKSLENLPRHISTHAAGIILSARPLDDLIPLQNGLNGLYQSQFEASDLEQIGLLKIDFLGIRNLTILNAMIHRIPGLDLKTIPLNDPLCYRLLQKADTLGIFQLESDGIRKVLLRLQPERFEDLVAVLALYRPGPMENIDEFIERRHGKPYQYLHPSLEPILKSTYGIIVYQEQIMKIAQVFADFSLGQADLLRRAVSKKDEEKLRSMQQIFIKGSVKKGFSLEVAQNIYQYILKFANYGFNKSHSVAYSLLSYQMLYIKARHFPIFISNILNNVIGATKTMIGYIRYAAKRGVPTLKPNINVSTSVFELTSLGLFMPFQTIHSIGETIALQIVEERKKGLFT</sequence>
<gene>
    <name evidence="8" type="ORF">IAD46_04440</name>
</gene>
<feature type="domain" description="PHP" evidence="5">
    <location>
        <begin position="9"/>
        <end position="155"/>
    </location>
</feature>
<accession>A0A9D1GSQ0</accession>
<dbReference type="PANTHER" id="PTHR32294">
    <property type="entry name" value="DNA POLYMERASE III SUBUNIT ALPHA"/>
    <property type="match status" value="1"/>
</dbReference>
<dbReference type="SUPFAM" id="SSF89550">
    <property type="entry name" value="PHP domain-like"/>
    <property type="match status" value="1"/>
</dbReference>
<dbReference type="GO" id="GO:0008408">
    <property type="term" value="F:3'-5' exonuclease activity"/>
    <property type="evidence" value="ECO:0007669"/>
    <property type="project" value="InterPro"/>
</dbReference>
<dbReference type="Pfam" id="PF17657">
    <property type="entry name" value="DNA_pol3_finger"/>
    <property type="match status" value="1"/>
</dbReference>
<dbReference type="InterPro" id="IPR041931">
    <property type="entry name" value="DNA_pol3_alpha_thumb_dom"/>
</dbReference>
<feature type="domain" description="Bacterial DNA polymerase III alpha subunit NTPase" evidence="6">
    <location>
        <begin position="264"/>
        <end position="512"/>
    </location>
</feature>
<dbReference type="Proteomes" id="UP000886758">
    <property type="component" value="Unassembled WGS sequence"/>
</dbReference>
<keyword evidence="2" id="KW-0548">Nucleotidyltransferase</keyword>
<dbReference type="GO" id="GO:0006260">
    <property type="term" value="P:DNA replication"/>
    <property type="evidence" value="ECO:0007669"/>
    <property type="project" value="UniProtKB-KW"/>
</dbReference>
<dbReference type="InterPro" id="IPR016195">
    <property type="entry name" value="Pol/histidinol_Pase-like"/>
</dbReference>
<dbReference type="InterPro" id="IPR040982">
    <property type="entry name" value="DNA_pol3_finger"/>
</dbReference>
<evidence type="ECO:0000256" key="1">
    <source>
        <dbReference type="ARBA" id="ARBA00022679"/>
    </source>
</evidence>
<dbReference type="Gene3D" id="1.10.150.870">
    <property type="match status" value="1"/>
</dbReference>
<evidence type="ECO:0000313" key="9">
    <source>
        <dbReference type="Proteomes" id="UP000886758"/>
    </source>
</evidence>
<evidence type="ECO:0000259" key="5">
    <source>
        <dbReference type="Pfam" id="PF02811"/>
    </source>
</evidence>
<dbReference type="Gene3D" id="3.20.20.140">
    <property type="entry name" value="Metal-dependent hydrolases"/>
    <property type="match status" value="1"/>
</dbReference>
<dbReference type="InterPro" id="IPR011708">
    <property type="entry name" value="DNA_pol3_alpha_NTPase_dom"/>
</dbReference>
<reference evidence="8" key="1">
    <citation type="submission" date="2020-10" db="EMBL/GenBank/DDBJ databases">
        <authorList>
            <person name="Gilroy R."/>
        </authorList>
    </citation>
    <scope>NUCLEOTIDE SEQUENCE</scope>
    <source>
        <strain evidence="8">ChiW17-6978</strain>
    </source>
</reference>
<evidence type="ECO:0000259" key="7">
    <source>
        <dbReference type="Pfam" id="PF17657"/>
    </source>
</evidence>
<feature type="non-terminal residue" evidence="8">
    <location>
        <position position="795"/>
    </location>
</feature>
<comment type="caution">
    <text evidence="8">The sequence shown here is derived from an EMBL/GenBank/DDBJ whole genome shotgun (WGS) entry which is preliminary data.</text>
</comment>
<keyword evidence="1" id="KW-0808">Transferase</keyword>
<dbReference type="GO" id="GO:0003887">
    <property type="term" value="F:DNA-directed DNA polymerase activity"/>
    <property type="evidence" value="ECO:0007669"/>
    <property type="project" value="UniProtKB-KW"/>
</dbReference>
<organism evidence="8 9">
    <name type="scientific">Candidatus Pelethenecus faecipullorum</name>
    <dbReference type="NCBI Taxonomy" id="2840900"/>
    <lineage>
        <taxon>Bacteria</taxon>
        <taxon>Bacillati</taxon>
        <taxon>Mycoplasmatota</taxon>
        <taxon>Mollicutes</taxon>
        <taxon>Candidatus Pelethenecus</taxon>
    </lineage>
</organism>
<evidence type="ECO:0000259" key="6">
    <source>
        <dbReference type="Pfam" id="PF07733"/>
    </source>
</evidence>
<keyword evidence="3" id="KW-0235">DNA replication</keyword>